<evidence type="ECO:0000313" key="3">
    <source>
        <dbReference type="EMBL" id="CCM06229.1"/>
    </source>
</evidence>
<dbReference type="STRING" id="599839.J4H571"/>
<name>J4H571_9APHY</name>
<accession>J4H571</accession>
<dbReference type="Proteomes" id="UP000006352">
    <property type="component" value="Unassembled WGS sequence"/>
</dbReference>
<evidence type="ECO:0000313" key="4">
    <source>
        <dbReference type="Proteomes" id="UP000006352"/>
    </source>
</evidence>
<feature type="domain" description="Zinc-ribbon 15" evidence="2">
    <location>
        <begin position="27"/>
        <end position="74"/>
    </location>
</feature>
<dbReference type="InterPro" id="IPR031493">
    <property type="entry name" value="Zinc_ribbon_15"/>
</dbReference>
<dbReference type="HOGENOM" id="CLU_115926_2_0_1"/>
<keyword evidence="4" id="KW-1185">Reference proteome</keyword>
<feature type="region of interest" description="Disordered" evidence="1">
    <location>
        <begin position="77"/>
        <end position="131"/>
    </location>
</feature>
<dbReference type="AlphaFoldDB" id="J4H571"/>
<dbReference type="GeneID" id="24101129"/>
<feature type="compositionally biased region" description="Pro residues" evidence="1">
    <location>
        <begin position="78"/>
        <end position="89"/>
    </location>
</feature>
<gene>
    <name evidence="3" type="ORF">FIBRA_08475</name>
</gene>
<sequence>MDFFFCIPIVFGCPTKVSPSGDQTPRICPRCHNASVVSAKSRMWFELCFVPLIPMRSKHIWMCSICQWNIPMQQGWEPPLPSYGPPPTQPGGWQPQSSNYTGLHPPNGFQPGYQPGYINQNQPNHSQKREG</sequence>
<dbReference type="RefSeq" id="XP_012185512.1">
    <property type="nucleotide sequence ID" value="XM_012330122.1"/>
</dbReference>
<proteinExistence type="predicted"/>
<evidence type="ECO:0000256" key="1">
    <source>
        <dbReference type="SAM" id="MobiDB-lite"/>
    </source>
</evidence>
<reference evidence="3 4" key="1">
    <citation type="journal article" date="2012" name="Appl. Environ. Microbiol.">
        <title>Short-read sequencing for genomic analysis of the brown rot fungus Fibroporia radiculosa.</title>
        <authorList>
            <person name="Tang J.D."/>
            <person name="Perkins A.D."/>
            <person name="Sonstegard T.S."/>
            <person name="Schroeder S.G."/>
            <person name="Burgess S.C."/>
            <person name="Diehl S.V."/>
        </authorList>
    </citation>
    <scope>NUCLEOTIDE SEQUENCE [LARGE SCALE GENOMIC DNA]</scope>
    <source>
        <strain evidence="3 4">TFFH 294</strain>
    </source>
</reference>
<organism evidence="3 4">
    <name type="scientific">Fibroporia radiculosa</name>
    <dbReference type="NCBI Taxonomy" id="599839"/>
    <lineage>
        <taxon>Eukaryota</taxon>
        <taxon>Fungi</taxon>
        <taxon>Dikarya</taxon>
        <taxon>Basidiomycota</taxon>
        <taxon>Agaricomycotina</taxon>
        <taxon>Agaricomycetes</taxon>
        <taxon>Polyporales</taxon>
        <taxon>Fibroporiaceae</taxon>
        <taxon>Fibroporia</taxon>
    </lineage>
</organism>
<dbReference type="OrthoDB" id="5545479at2759"/>
<dbReference type="Pfam" id="PF17032">
    <property type="entry name" value="Zn_ribbon_15"/>
    <property type="match status" value="1"/>
</dbReference>
<protein>
    <recommendedName>
        <fullName evidence="2">Zinc-ribbon 15 domain-containing protein</fullName>
    </recommendedName>
</protein>
<dbReference type="PANTHER" id="PTHR28139:SF1">
    <property type="entry name" value="UPF0768 PROTEIN YBL029C-A"/>
    <property type="match status" value="1"/>
</dbReference>
<dbReference type="PANTHER" id="PTHR28139">
    <property type="entry name" value="UPF0768 PROTEIN YBL029C-A"/>
    <property type="match status" value="1"/>
</dbReference>
<dbReference type="EMBL" id="HE797256">
    <property type="protein sequence ID" value="CCM06229.1"/>
    <property type="molecule type" value="Genomic_DNA"/>
</dbReference>
<evidence type="ECO:0000259" key="2">
    <source>
        <dbReference type="Pfam" id="PF17032"/>
    </source>
</evidence>
<dbReference type="InParanoid" id="J4H571"/>